<dbReference type="KEGG" id="samy:DB32_003247"/>
<keyword evidence="1" id="KW-0175">Coiled coil</keyword>
<evidence type="ECO:0008006" key="4">
    <source>
        <dbReference type="Google" id="ProtNLM"/>
    </source>
</evidence>
<feature type="coiled-coil region" evidence="1">
    <location>
        <begin position="77"/>
        <end position="104"/>
    </location>
</feature>
<protein>
    <recommendedName>
        <fullName evidence="4">HicB-like antitoxin of toxin-antitoxin system domain-containing protein</fullName>
    </recommendedName>
</protein>
<evidence type="ECO:0000313" key="2">
    <source>
        <dbReference type="EMBL" id="AKF06098.1"/>
    </source>
</evidence>
<dbReference type="AlphaFoldDB" id="A0A0F6W305"/>
<keyword evidence="3" id="KW-1185">Reference proteome</keyword>
<dbReference type="RefSeq" id="WP_053233306.1">
    <property type="nucleotide sequence ID" value="NZ_CP011125.1"/>
</dbReference>
<evidence type="ECO:0000313" key="3">
    <source>
        <dbReference type="Proteomes" id="UP000034883"/>
    </source>
</evidence>
<organism evidence="2 3">
    <name type="scientific">Sandaracinus amylolyticus</name>
    <dbReference type="NCBI Taxonomy" id="927083"/>
    <lineage>
        <taxon>Bacteria</taxon>
        <taxon>Pseudomonadati</taxon>
        <taxon>Myxococcota</taxon>
        <taxon>Polyangia</taxon>
        <taxon>Polyangiales</taxon>
        <taxon>Sandaracinaceae</taxon>
        <taxon>Sandaracinus</taxon>
    </lineage>
</organism>
<dbReference type="SUPFAM" id="SSF143100">
    <property type="entry name" value="TTHA1013/TTHA0281-like"/>
    <property type="match status" value="1"/>
</dbReference>
<gene>
    <name evidence="2" type="ORF">DB32_003247</name>
</gene>
<evidence type="ECO:0000256" key="1">
    <source>
        <dbReference type="SAM" id="Coils"/>
    </source>
</evidence>
<dbReference type="OrthoDB" id="9807959at2"/>
<accession>A0A0F6W305</accession>
<proteinExistence type="predicted"/>
<name>A0A0F6W305_9BACT</name>
<dbReference type="EMBL" id="CP011125">
    <property type="protein sequence ID" value="AKF06098.1"/>
    <property type="molecule type" value="Genomic_DNA"/>
</dbReference>
<sequence length="137" mass="15055">MTRKQKTKQSVARVTAVYEPAGEPGWWTVTVPEVPGCLSQGRGIAQARERIREALGLFRHDADDVEIVDDVRLPVKARRAVDAYQKAREAAESAQTKASERSREAVRVLVDELGFTTRDAGVALGVSQARVAQLARE</sequence>
<reference evidence="2 3" key="1">
    <citation type="submission" date="2015-03" db="EMBL/GenBank/DDBJ databases">
        <title>Genome assembly of Sandaracinus amylolyticus DSM 53668.</title>
        <authorList>
            <person name="Sharma G."/>
            <person name="Subramanian S."/>
        </authorList>
    </citation>
    <scope>NUCLEOTIDE SEQUENCE [LARGE SCALE GENOMIC DNA]</scope>
    <source>
        <strain evidence="2 3">DSM 53668</strain>
    </source>
</reference>
<dbReference type="InterPro" id="IPR035069">
    <property type="entry name" value="TTHA1013/TTHA0281-like"/>
</dbReference>
<dbReference type="Gene3D" id="3.30.160.250">
    <property type="match status" value="1"/>
</dbReference>
<dbReference type="Proteomes" id="UP000034883">
    <property type="component" value="Chromosome"/>
</dbReference>